<dbReference type="InterPro" id="IPR010730">
    <property type="entry name" value="HET"/>
</dbReference>
<gene>
    <name evidence="2" type="ORF">LY89DRAFT_769413</name>
</gene>
<dbReference type="InterPro" id="IPR052895">
    <property type="entry name" value="HetReg/Transcr_Mod"/>
</dbReference>
<dbReference type="PANTHER" id="PTHR24148">
    <property type="entry name" value="ANKYRIN REPEAT DOMAIN-CONTAINING PROTEIN 39 HOMOLOG-RELATED"/>
    <property type="match status" value="1"/>
</dbReference>
<dbReference type="AlphaFoldDB" id="A0A132B2F3"/>
<feature type="domain" description="Heterokaryon incompatibility" evidence="1">
    <location>
        <begin position="56"/>
        <end position="200"/>
    </location>
</feature>
<dbReference type="EMBL" id="KQ947446">
    <property type="protein sequence ID" value="KUJ06501.1"/>
    <property type="molecule type" value="Genomic_DNA"/>
</dbReference>
<keyword evidence="3" id="KW-1185">Reference proteome</keyword>
<evidence type="ECO:0000313" key="2">
    <source>
        <dbReference type="EMBL" id="KUJ06501.1"/>
    </source>
</evidence>
<dbReference type="Proteomes" id="UP000070700">
    <property type="component" value="Unassembled WGS sequence"/>
</dbReference>
<name>A0A132B2F3_MOLSC</name>
<evidence type="ECO:0000259" key="1">
    <source>
        <dbReference type="Pfam" id="PF06985"/>
    </source>
</evidence>
<dbReference type="Pfam" id="PF06985">
    <property type="entry name" value="HET"/>
    <property type="match status" value="1"/>
</dbReference>
<dbReference type="Pfam" id="PF26639">
    <property type="entry name" value="Het-6_barrel"/>
    <property type="match status" value="1"/>
</dbReference>
<dbReference type="RefSeq" id="XP_018060856.1">
    <property type="nucleotide sequence ID" value="XM_018221817.1"/>
</dbReference>
<sequence length="604" mass="69281">MHIDINEAEDQAPTIYRPLDGERREIRLVTLSPRNFADDIHCTLSRSWLDGQPASYEALSYVWGDDGSRRQIFIENIPSLVTVNLEVALRHLRRHQQPRILWIDAICINQNDIDERNVQVRHMGDVYKYASRVIAWLGEESDDSNLAFDALEHFPRDLEMHWDPSMNASLQAEVFEPKYLDAFQNLFRRPWWHRVWTAQESILGPVLDIICGKRQVSADLLRDVYLGLQKHDGSCCRDFFWNERLDLRFDEAGRLLERLTDYRQKLLEHLLSNFRSRHCSDPRDKVYGMLGLCHADLRKTIIPSYSLPVSLVYEEATLRIIESQGSLHVLSQISPGSWDKVARTTENLPSWVPDWALDMSQKEIQILAVRTSLLDHYYASSGAVAWIRHSDRSSIVLGGIIVGRIGAVSKSTGSNWNEYRSTFLEWRQMAGIDEAPNRPYTSRPPTTYYNAYRQTISGAMMQDRSSLQDPTKKTRVSDNAAFRCWHDAWWNWIQVHDGDFRKIHLASSEYTGTEISLFGAGVYASTGMRRLLITEEEGWLGLAPANARIGDVIALLQGGSVPYILRPKRHAETGTYKFIGDAYVHGIMDGEAWDIDALQDITLV</sequence>
<evidence type="ECO:0000313" key="3">
    <source>
        <dbReference type="Proteomes" id="UP000070700"/>
    </source>
</evidence>
<organism evidence="2 3">
    <name type="scientific">Mollisia scopiformis</name>
    <name type="common">Conifer needle endophyte fungus</name>
    <name type="synonym">Phialocephala scopiformis</name>
    <dbReference type="NCBI Taxonomy" id="149040"/>
    <lineage>
        <taxon>Eukaryota</taxon>
        <taxon>Fungi</taxon>
        <taxon>Dikarya</taxon>
        <taxon>Ascomycota</taxon>
        <taxon>Pezizomycotina</taxon>
        <taxon>Leotiomycetes</taxon>
        <taxon>Helotiales</taxon>
        <taxon>Mollisiaceae</taxon>
        <taxon>Mollisia</taxon>
    </lineage>
</organism>
<proteinExistence type="predicted"/>
<accession>A0A132B2F3</accession>
<dbReference type="PANTHER" id="PTHR24148:SF82">
    <property type="entry name" value="HETEROKARYON INCOMPATIBILITY DOMAIN-CONTAINING PROTEIN"/>
    <property type="match status" value="1"/>
</dbReference>
<dbReference type="OrthoDB" id="3598674at2759"/>
<dbReference type="KEGG" id="psco:LY89DRAFT_769413"/>
<dbReference type="InParanoid" id="A0A132B2F3"/>
<protein>
    <submittedName>
        <fullName evidence="2">HET-domain-containing protein</fullName>
    </submittedName>
</protein>
<reference evidence="2 3" key="1">
    <citation type="submission" date="2015-10" db="EMBL/GenBank/DDBJ databases">
        <title>Full genome of DAOMC 229536 Phialocephala scopiformis, a fungal endophyte of spruce producing the potent anti-insectan compound rugulosin.</title>
        <authorList>
            <consortium name="DOE Joint Genome Institute"/>
            <person name="Walker A.K."/>
            <person name="Frasz S.L."/>
            <person name="Seifert K.A."/>
            <person name="Miller J.D."/>
            <person name="Mondo S.J."/>
            <person name="Labutti K."/>
            <person name="Lipzen A."/>
            <person name="Dockter R."/>
            <person name="Kennedy M."/>
            <person name="Grigoriev I.V."/>
            <person name="Spatafora J.W."/>
        </authorList>
    </citation>
    <scope>NUCLEOTIDE SEQUENCE [LARGE SCALE GENOMIC DNA]</scope>
    <source>
        <strain evidence="2 3">CBS 120377</strain>
    </source>
</reference>
<dbReference type="GeneID" id="28831543"/>